<dbReference type="Proteomes" id="UP000238823">
    <property type="component" value="Unassembled WGS sequence"/>
</dbReference>
<reference evidence="2 3" key="1">
    <citation type="submission" date="2018-03" db="EMBL/GenBank/DDBJ databases">
        <title>Draft Genome Sequences of the Obligatory Marine Myxobacteria Enhygromyxa salina SWB007.</title>
        <authorList>
            <person name="Poehlein A."/>
            <person name="Moghaddam J.A."/>
            <person name="Harms H."/>
            <person name="Alanjari M."/>
            <person name="Koenig G.M."/>
            <person name="Daniel R."/>
            <person name="Schaeberle T.F."/>
        </authorList>
    </citation>
    <scope>NUCLEOTIDE SEQUENCE [LARGE SCALE GENOMIC DNA]</scope>
    <source>
        <strain evidence="2 3">SWB007</strain>
    </source>
</reference>
<sequence>MSSNGDVTARPQLSYGDPRRAHELFALRSRAFAARIDGEAAGGRWVEIGGGFGFDWDGYRWVHDFGDEALARLDELLDWFQSGVAPMFETYCGESVQTTAQALTLLGYQPYHAHAFFAAPLGSLGSGEAGADVEVSLDPHDFGRLGAQMWSEGDPARARALTRQHEGSEWSCVTVIEHGRPVAGASLFFDGAYAFHANALTLPECQGRGLHARLLRAHIELARARGKTWIVADTQVGSGSGRNLERAGLRCVATCLHWQPLRQD</sequence>
<dbReference type="InterPro" id="IPR000182">
    <property type="entry name" value="GNAT_dom"/>
</dbReference>
<dbReference type="SUPFAM" id="SSF55729">
    <property type="entry name" value="Acyl-CoA N-acyltransferases (Nat)"/>
    <property type="match status" value="1"/>
</dbReference>
<comment type="caution">
    <text evidence="2">The sequence shown here is derived from an EMBL/GenBank/DDBJ whole genome shotgun (WGS) entry which is preliminary data.</text>
</comment>
<gene>
    <name evidence="2" type="ORF">ENSA7_35630</name>
</gene>
<dbReference type="RefSeq" id="WP_106090538.1">
    <property type="nucleotide sequence ID" value="NZ_PVNL01000069.1"/>
</dbReference>
<name>A0A2S9YNM5_9BACT</name>
<dbReference type="InterPro" id="IPR016181">
    <property type="entry name" value="Acyl_CoA_acyltransferase"/>
</dbReference>
<protein>
    <recommendedName>
        <fullName evidence="1">N-acetyltransferase domain-containing protein</fullName>
    </recommendedName>
</protein>
<dbReference type="AlphaFoldDB" id="A0A2S9YNM5"/>
<dbReference type="GO" id="GO:0016747">
    <property type="term" value="F:acyltransferase activity, transferring groups other than amino-acyl groups"/>
    <property type="evidence" value="ECO:0007669"/>
    <property type="project" value="InterPro"/>
</dbReference>
<dbReference type="EMBL" id="PVNL01000069">
    <property type="protein sequence ID" value="PRQ06687.1"/>
    <property type="molecule type" value="Genomic_DNA"/>
</dbReference>
<dbReference type="Pfam" id="PF00583">
    <property type="entry name" value="Acetyltransf_1"/>
    <property type="match status" value="1"/>
</dbReference>
<feature type="domain" description="N-acetyltransferase" evidence="1">
    <location>
        <begin position="132"/>
        <end position="264"/>
    </location>
</feature>
<evidence type="ECO:0000313" key="2">
    <source>
        <dbReference type="EMBL" id="PRQ06687.1"/>
    </source>
</evidence>
<dbReference type="OrthoDB" id="2350893at2"/>
<dbReference type="Gene3D" id="3.40.630.30">
    <property type="match status" value="1"/>
</dbReference>
<proteinExistence type="predicted"/>
<accession>A0A2S9YNM5</accession>
<evidence type="ECO:0000259" key="1">
    <source>
        <dbReference type="PROSITE" id="PS51186"/>
    </source>
</evidence>
<organism evidence="2 3">
    <name type="scientific">Enhygromyxa salina</name>
    <dbReference type="NCBI Taxonomy" id="215803"/>
    <lineage>
        <taxon>Bacteria</taxon>
        <taxon>Pseudomonadati</taxon>
        <taxon>Myxococcota</taxon>
        <taxon>Polyangia</taxon>
        <taxon>Nannocystales</taxon>
        <taxon>Nannocystaceae</taxon>
        <taxon>Enhygromyxa</taxon>
    </lineage>
</organism>
<dbReference type="PROSITE" id="PS51186">
    <property type="entry name" value="GNAT"/>
    <property type="match status" value="1"/>
</dbReference>
<evidence type="ECO:0000313" key="3">
    <source>
        <dbReference type="Proteomes" id="UP000238823"/>
    </source>
</evidence>